<feature type="compositionally biased region" description="Pro residues" evidence="1">
    <location>
        <begin position="234"/>
        <end position="250"/>
    </location>
</feature>
<evidence type="ECO:0000313" key="2">
    <source>
        <dbReference type="EMBL" id="MCY0095174.1"/>
    </source>
</evidence>
<accession>A0ABT3YHA5</accession>
<evidence type="ECO:0008006" key="4">
    <source>
        <dbReference type="Google" id="ProtNLM"/>
    </source>
</evidence>
<feature type="compositionally biased region" description="Low complexity" evidence="1">
    <location>
        <begin position="70"/>
        <end position="91"/>
    </location>
</feature>
<comment type="caution">
    <text evidence="2">The sequence shown here is derived from an EMBL/GenBank/DDBJ whole genome shotgun (WGS) entry which is preliminary data.</text>
</comment>
<evidence type="ECO:0000256" key="1">
    <source>
        <dbReference type="SAM" id="MobiDB-lite"/>
    </source>
</evidence>
<proteinExistence type="predicted"/>
<organism evidence="2 3">
    <name type="scientific">Hoeflea ulvae</name>
    <dbReference type="NCBI Taxonomy" id="2983764"/>
    <lineage>
        <taxon>Bacteria</taxon>
        <taxon>Pseudomonadati</taxon>
        <taxon>Pseudomonadota</taxon>
        <taxon>Alphaproteobacteria</taxon>
        <taxon>Hyphomicrobiales</taxon>
        <taxon>Rhizobiaceae</taxon>
        <taxon>Hoeflea</taxon>
    </lineage>
</organism>
<dbReference type="RefSeq" id="WP_267613069.1">
    <property type="nucleotide sequence ID" value="NZ_JAOVZQ010000001.1"/>
</dbReference>
<keyword evidence="3" id="KW-1185">Reference proteome</keyword>
<dbReference type="EMBL" id="JAOVZQ010000001">
    <property type="protein sequence ID" value="MCY0095174.1"/>
    <property type="molecule type" value="Genomic_DNA"/>
</dbReference>
<gene>
    <name evidence="2" type="ORF">OEG82_14245</name>
</gene>
<evidence type="ECO:0000313" key="3">
    <source>
        <dbReference type="Proteomes" id="UP001081283"/>
    </source>
</evidence>
<feature type="compositionally biased region" description="Low complexity" evidence="1">
    <location>
        <begin position="1"/>
        <end position="16"/>
    </location>
</feature>
<feature type="region of interest" description="Disordered" evidence="1">
    <location>
        <begin position="201"/>
        <end position="263"/>
    </location>
</feature>
<protein>
    <recommendedName>
        <fullName evidence="4">Serine/threonine protein kinase</fullName>
    </recommendedName>
</protein>
<feature type="region of interest" description="Disordered" evidence="1">
    <location>
        <begin position="1"/>
        <end position="170"/>
    </location>
</feature>
<reference evidence="2" key="1">
    <citation type="submission" date="2022-10" db="EMBL/GenBank/DDBJ databases">
        <title>Hoeflea sp. J2-29, isolated from marine algae.</title>
        <authorList>
            <person name="Kristyanto S."/>
            <person name="Kim J.M."/>
            <person name="Jeon C.O."/>
        </authorList>
    </citation>
    <scope>NUCLEOTIDE SEQUENCE</scope>
    <source>
        <strain evidence="2">J2-29</strain>
    </source>
</reference>
<name>A0ABT3YHA5_9HYPH</name>
<feature type="compositionally biased region" description="Low complexity" evidence="1">
    <location>
        <begin position="23"/>
        <end position="32"/>
    </location>
</feature>
<dbReference type="Proteomes" id="UP001081283">
    <property type="component" value="Unassembled WGS sequence"/>
</dbReference>
<sequence>MSEQPGAAAPAPNAAPIEEHGLVTDPLPTPGDDLPETGMPGPEDLAAESGPQGKAGLTDHELAPGTPDTGAEAAIGAAPAGSEAAPGPDGDVANIPDSPGPDDLDELLKPLMAPEGGAAKIEAEPLPMEPAAADHDPLPLTPPAIAARSKARGDTVPPATRHPPPARRSGKAGMLIAALLVLAGGLGGGYWYVNQNGGPDADTGRSSGLTPTVERDDASEGGSAGDDDVALLTPPEPPVRPRKLTPPPDVEAPEPGSDSETLRGELGEIGARLAWVREYDGGDCFFARGTAAGAEEIRIEGIGNNNAEFAALERDFTGAFGFEPGIEVRPIVERQCGITRFLAGLAVDDLPTVRMELNSDQLKSGDSLQGKLSGLTKPNTVLYLIDNDGFVYQIDQFLKRDGDAGSFNIKLVELASRDPLPQVVIALTSEQPIRGAALAQPTTVATFMPKLLESIRSDDIELEYAFSFFLLGGT</sequence>